<dbReference type="InterPro" id="IPR007284">
    <property type="entry name" value="Ground-like_dom"/>
</dbReference>
<feature type="compositionally biased region" description="Polar residues" evidence="1">
    <location>
        <begin position="250"/>
        <end position="259"/>
    </location>
</feature>
<feature type="region of interest" description="Disordered" evidence="1">
    <location>
        <begin position="83"/>
        <end position="144"/>
    </location>
</feature>
<feature type="compositionally biased region" description="Low complexity" evidence="1">
    <location>
        <begin position="260"/>
        <end position="271"/>
    </location>
</feature>
<organism evidence="4 5">
    <name type="scientific">Caenorhabditis bovis</name>
    <dbReference type="NCBI Taxonomy" id="2654633"/>
    <lineage>
        <taxon>Eukaryota</taxon>
        <taxon>Metazoa</taxon>
        <taxon>Ecdysozoa</taxon>
        <taxon>Nematoda</taxon>
        <taxon>Chromadorea</taxon>
        <taxon>Rhabditida</taxon>
        <taxon>Rhabditina</taxon>
        <taxon>Rhabditomorpha</taxon>
        <taxon>Rhabditoidea</taxon>
        <taxon>Rhabditidae</taxon>
        <taxon>Peloderinae</taxon>
        <taxon>Caenorhabditis</taxon>
    </lineage>
</organism>
<reference evidence="4 5" key="1">
    <citation type="submission" date="2020-04" db="EMBL/GenBank/DDBJ databases">
        <authorList>
            <person name="Laetsch R D."/>
            <person name="Stevens L."/>
            <person name="Kumar S."/>
            <person name="Blaxter L. M."/>
        </authorList>
    </citation>
    <scope>NUCLEOTIDE SEQUENCE [LARGE SCALE GENOMIC DNA]</scope>
</reference>
<dbReference type="AlphaFoldDB" id="A0A8S1ECQ2"/>
<accession>A0A8S1ECQ2</accession>
<feature type="compositionally biased region" description="Low complexity" evidence="1">
    <location>
        <begin position="101"/>
        <end position="138"/>
    </location>
</feature>
<comment type="caution">
    <text evidence="4">The sequence shown here is derived from an EMBL/GenBank/DDBJ whole genome shotgun (WGS) entry which is preliminary data.</text>
</comment>
<protein>
    <recommendedName>
        <fullName evidence="3">Ground-like domain-containing protein</fullName>
    </recommendedName>
</protein>
<feature type="signal peptide" evidence="2">
    <location>
        <begin position="1"/>
        <end position="19"/>
    </location>
</feature>
<feature type="chain" id="PRO_5035934014" description="Ground-like domain-containing protein" evidence="2">
    <location>
        <begin position="20"/>
        <end position="435"/>
    </location>
</feature>
<evidence type="ECO:0000313" key="5">
    <source>
        <dbReference type="Proteomes" id="UP000494206"/>
    </source>
</evidence>
<keyword evidence="5" id="KW-1185">Reference proteome</keyword>
<feature type="compositionally biased region" description="Pro residues" evidence="1">
    <location>
        <begin position="88"/>
        <end position="100"/>
    </location>
</feature>
<feature type="region of interest" description="Disordered" evidence="1">
    <location>
        <begin position="241"/>
        <end position="298"/>
    </location>
</feature>
<feature type="domain" description="Ground-like" evidence="3">
    <location>
        <begin position="362"/>
        <end position="432"/>
    </location>
</feature>
<feature type="compositionally biased region" description="Polar residues" evidence="1">
    <location>
        <begin position="272"/>
        <end position="298"/>
    </location>
</feature>
<sequence length="435" mass="48749">MRISIAVLIGLHLLEIVHSLFFPSLGFGSPCHCQTSCNAPPPSSACLCAPPPCAQSSQSSFPSFLPYRTQPLAPAQYIPQNYAIPQPQSLPPPPPPPAPPQILVAPQRQQFGYESQQQAAYVQSQQPQQPSFENQQSSLQRVQLQPPSKVELQYVNQLMTVFDGSKETTTTESYNPESLSRTRIEVHPSQEQIDKGNTVTDDVNEVQPEVLVAPAYIPHSEFNGSNELRTTELKLTQTPFEEVNEEENKSNSLHNNEYNPATSPVAAASSTENYEPASTTQVQPSFYTSEQRPSSSLPPISLEYMTEEKKTNGYMIDHRYEIDQFKQEVDKYHSKLDYDEEEASENIPDISEPKKANEKVAKCNSSRLKNAMHKKMTISPSISKQMIYSAASELFPGRNVNVICSRHSFSYIVVTSPVFCEHRKRPITCFAFFQP</sequence>
<evidence type="ECO:0000256" key="1">
    <source>
        <dbReference type="SAM" id="MobiDB-lite"/>
    </source>
</evidence>
<dbReference type="OrthoDB" id="5825670at2759"/>
<evidence type="ECO:0000313" key="4">
    <source>
        <dbReference type="EMBL" id="CAB3397344.1"/>
    </source>
</evidence>
<dbReference type="EMBL" id="CADEPM010000001">
    <property type="protein sequence ID" value="CAB3397344.1"/>
    <property type="molecule type" value="Genomic_DNA"/>
</dbReference>
<dbReference type="Proteomes" id="UP000494206">
    <property type="component" value="Unassembled WGS sequence"/>
</dbReference>
<proteinExistence type="predicted"/>
<gene>
    <name evidence="4" type="ORF">CBOVIS_LOCUS771</name>
</gene>
<evidence type="ECO:0000256" key="2">
    <source>
        <dbReference type="SAM" id="SignalP"/>
    </source>
</evidence>
<evidence type="ECO:0000259" key="3">
    <source>
        <dbReference type="Pfam" id="PF04155"/>
    </source>
</evidence>
<name>A0A8S1ECQ2_9PELO</name>
<keyword evidence="2" id="KW-0732">Signal</keyword>
<dbReference type="Pfam" id="PF04155">
    <property type="entry name" value="Ground-like"/>
    <property type="match status" value="1"/>
</dbReference>